<dbReference type="SUPFAM" id="SSF52058">
    <property type="entry name" value="L domain-like"/>
    <property type="match status" value="1"/>
</dbReference>
<name>A0ABS0SL18_9FLAO</name>
<dbReference type="Gene3D" id="3.80.10.10">
    <property type="entry name" value="Ribonuclease Inhibitor"/>
    <property type="match status" value="1"/>
</dbReference>
<reference evidence="1 2" key="1">
    <citation type="journal article" date="2021" name="Int. J. Syst. Evol. Microbiol.">
        <title>Capnocytophaga periodontitidis sp. nov., isolated from subgingival plaque of periodontitis patient.</title>
        <authorList>
            <person name="Zhang Y."/>
            <person name="Qiao D."/>
            <person name="Shi W."/>
            <person name="Wu D."/>
            <person name="Cai M."/>
        </authorList>
    </citation>
    <scope>NUCLEOTIDE SEQUENCE [LARGE SCALE GENOMIC DNA]</scope>
    <source>
        <strain evidence="1 2">051621</strain>
    </source>
</reference>
<keyword evidence="2" id="KW-1185">Reference proteome</keyword>
<dbReference type="EMBL" id="JAEFDC010000003">
    <property type="protein sequence ID" value="MBI1646446.1"/>
    <property type="molecule type" value="Genomic_DNA"/>
</dbReference>
<evidence type="ECO:0008006" key="3">
    <source>
        <dbReference type="Google" id="ProtNLM"/>
    </source>
</evidence>
<organism evidence="1 2">
    <name type="scientific">Capnocytophaga periodontitidis</name>
    <dbReference type="NCBI Taxonomy" id="2795027"/>
    <lineage>
        <taxon>Bacteria</taxon>
        <taxon>Pseudomonadati</taxon>
        <taxon>Bacteroidota</taxon>
        <taxon>Flavobacteriia</taxon>
        <taxon>Flavobacteriales</taxon>
        <taxon>Flavobacteriaceae</taxon>
        <taxon>Capnocytophaga</taxon>
    </lineage>
</organism>
<sequence length="280" mass="33019">MEKVNDITIRKEYPREKDYIVWEYEDSFNTMYVYKDFIEKGQLQKWNERNFSSTVKQLEIRRKNETTLPASIYDFPDLEYLIISPQLIKKIDWSYFKNLIALETEKLNWTMKDEIFPNLLYLCVLQGSIKFKQKNLPKLRSIICKYTDEVMNELLSYKRLDNIIFYAVNDTNVLEQLSGLEDLNHFSINSGKITSLKGISKIKGLEFLQIASLSHLTDINELAEMDSLQELWINTCKYISSWEFLLEMKSLKKLSLFSCGKIYPSEKILSTLKGRGVKVF</sequence>
<dbReference type="InterPro" id="IPR032675">
    <property type="entry name" value="LRR_dom_sf"/>
</dbReference>
<evidence type="ECO:0000313" key="2">
    <source>
        <dbReference type="Proteomes" id="UP000641139"/>
    </source>
</evidence>
<dbReference type="RefSeq" id="WP_198466279.1">
    <property type="nucleotide sequence ID" value="NZ_JAEFDC010000003.1"/>
</dbReference>
<protein>
    <recommendedName>
        <fullName evidence="3">Leucine-rich repeat domain-containing protein</fullName>
    </recommendedName>
</protein>
<evidence type="ECO:0000313" key="1">
    <source>
        <dbReference type="EMBL" id="MBI1646446.1"/>
    </source>
</evidence>
<proteinExistence type="predicted"/>
<dbReference type="Proteomes" id="UP000641139">
    <property type="component" value="Unassembled WGS sequence"/>
</dbReference>
<comment type="caution">
    <text evidence="1">The sequence shown here is derived from an EMBL/GenBank/DDBJ whole genome shotgun (WGS) entry which is preliminary data.</text>
</comment>
<accession>A0ABS0SL18</accession>
<gene>
    <name evidence="1" type="ORF">I7X30_05155</name>
</gene>